<dbReference type="InterPro" id="IPR017438">
    <property type="entry name" value="ATP-NAD_kinase_N"/>
</dbReference>
<dbReference type="EMBL" id="LHYO01000007">
    <property type="protein sequence ID" value="KXB09339.1"/>
    <property type="molecule type" value="Genomic_DNA"/>
</dbReference>
<dbReference type="SUPFAM" id="SSF111331">
    <property type="entry name" value="NAD kinase/diacylglycerol kinase-like"/>
    <property type="match status" value="1"/>
</dbReference>
<proteinExistence type="predicted"/>
<dbReference type="InterPro" id="IPR011386">
    <property type="entry name" value="Put_ATP-NAD_kin"/>
</dbReference>
<dbReference type="GO" id="GO:0006741">
    <property type="term" value="P:NADP+ biosynthetic process"/>
    <property type="evidence" value="ECO:0007669"/>
    <property type="project" value="InterPro"/>
</dbReference>
<dbReference type="Gene3D" id="3.40.50.10330">
    <property type="entry name" value="Probable inorganic polyphosphate/atp-NAD kinase, domain 1"/>
    <property type="match status" value="1"/>
</dbReference>
<evidence type="ECO:0008006" key="3">
    <source>
        <dbReference type="Google" id="ProtNLM"/>
    </source>
</evidence>
<name>A0A133VSA3_9EURY</name>
<evidence type="ECO:0000313" key="1">
    <source>
        <dbReference type="EMBL" id="KXB09339.1"/>
    </source>
</evidence>
<gene>
    <name evidence="1" type="ORF">AKJ35_00970</name>
</gene>
<dbReference type="AlphaFoldDB" id="A0A133VSA3"/>
<dbReference type="PATRIC" id="fig|1698257.3.peg.268"/>
<comment type="caution">
    <text evidence="1">The sequence shown here is derived from an EMBL/GenBank/DDBJ whole genome shotgun (WGS) entry which is preliminary data.</text>
</comment>
<reference evidence="1 2" key="1">
    <citation type="journal article" date="2016" name="Sci. Rep.">
        <title>Metabolic traits of an uncultured archaeal lineage -MSBL1- from brine pools of the Red Sea.</title>
        <authorList>
            <person name="Mwirichia R."/>
            <person name="Alam I."/>
            <person name="Rashid M."/>
            <person name="Vinu M."/>
            <person name="Ba-Alawi W."/>
            <person name="Anthony Kamau A."/>
            <person name="Kamanda Ngugi D."/>
            <person name="Goker M."/>
            <person name="Klenk H.P."/>
            <person name="Bajic V."/>
            <person name="Stingl U."/>
        </authorList>
    </citation>
    <scope>NUCLEOTIDE SEQUENCE [LARGE SCALE GENOMIC DNA]</scope>
    <source>
        <strain evidence="1">SCGC-AAA833F18</strain>
    </source>
</reference>
<protein>
    <recommendedName>
        <fullName evidence="3">ATP-NAD kinase</fullName>
    </recommendedName>
</protein>
<dbReference type="InterPro" id="IPR039065">
    <property type="entry name" value="AcoX-like"/>
</dbReference>
<accession>A0A133VSA3</accession>
<organism evidence="1 2">
    <name type="scientific">candidate division MSBL1 archaeon SCGC-AAA833F18</name>
    <dbReference type="NCBI Taxonomy" id="1698257"/>
    <lineage>
        <taxon>Archaea</taxon>
        <taxon>Methanobacteriati</taxon>
        <taxon>Methanobacteriota</taxon>
        <taxon>candidate division MSBL1</taxon>
    </lineage>
</organism>
<sequence length="370" mass="40044">MRKLALLVNPIAGMGGRVGLKGTDGPEALEKARELGAKPIAPDRAVEALKILKEEARDLEVITYPSEMGEEETQEAGFNPQILGEIKPGETTAEDTKSAARDFLDQNIDLFLFAGGDGTARDIVSVINTEIPILGVPTGVKMHSAVFANTPEDAGKLAARFLSEGLPLREAEVMDVNEEAFRQDELDTELMGFAQTPYESKLIQAGKLPTAPTGYEKADQESIAQFIVGSMEDNRLYIIGPGTTTRAIKEELGIEDPTLLGVDLIKDRGLLVKDAREEQILQEAEDTPATIIVSPIGKQGFILGRGNQQISPKVIRKIGKDNIIIIATPTKLESTPKLKVDTGDPELDEEFQGHIPVIVGFGLRRTLPVT</sequence>
<dbReference type="PANTHER" id="PTHR40697">
    <property type="entry name" value="ACETOIN CATABOLISM PROTEIN X"/>
    <property type="match status" value="1"/>
</dbReference>
<dbReference type="GO" id="GO:0003951">
    <property type="term" value="F:NAD+ kinase activity"/>
    <property type="evidence" value="ECO:0007669"/>
    <property type="project" value="InterPro"/>
</dbReference>
<dbReference type="PIRSF" id="PIRSF016907">
    <property type="entry name" value="Kin_ATP-NAD"/>
    <property type="match status" value="1"/>
</dbReference>
<dbReference type="PANTHER" id="PTHR40697:SF2">
    <property type="entry name" value="ATP-NAD KINASE-RELATED"/>
    <property type="match status" value="1"/>
</dbReference>
<dbReference type="InterPro" id="IPR002504">
    <property type="entry name" value="NADK"/>
</dbReference>
<dbReference type="Pfam" id="PF20143">
    <property type="entry name" value="NAD_kinase_C"/>
    <property type="match status" value="1"/>
</dbReference>
<dbReference type="Proteomes" id="UP000070399">
    <property type="component" value="Unassembled WGS sequence"/>
</dbReference>
<evidence type="ECO:0000313" key="2">
    <source>
        <dbReference type="Proteomes" id="UP000070399"/>
    </source>
</evidence>
<keyword evidence="2" id="KW-1185">Reference proteome</keyword>
<dbReference type="Pfam" id="PF01513">
    <property type="entry name" value="NAD_kinase"/>
    <property type="match status" value="1"/>
</dbReference>
<dbReference type="InterPro" id="IPR016064">
    <property type="entry name" value="NAD/diacylglycerol_kinase_sf"/>
</dbReference>